<sequence>MPRTLKVYGDLLLLAYPRSNSASNVIYFTDYFDPAEMGFVSGFLKPGDCFVDCGANIGTYSLLAASVVGPSGRVISYEPVAMTAHRLRENVEINRLGSIIDVRQVAVGAARGLAPITSSGDVSNTLVLGAAGSAATEEVEVVPVVPRDLPCTPRLIKVDVEGFEMAALEGMSEILRLDSPPVILIELTPHLLRRAGTSATQVASHLVGRGFSMPVAGNGRARFVPVNFQTFDFEMRQANYLAIPPAHAEAAQGLLSEPGPGR</sequence>
<dbReference type="Proteomes" id="UP000030002">
    <property type="component" value="Unassembled WGS sequence"/>
</dbReference>
<dbReference type="EMBL" id="AVPJ01000001">
    <property type="protein sequence ID" value="KGN35010.1"/>
    <property type="molecule type" value="Genomic_DNA"/>
</dbReference>
<name>A0A0A0JCD1_9MICO</name>
<comment type="caution">
    <text evidence="2">The sequence shown here is derived from an EMBL/GenBank/DDBJ whole genome shotgun (WGS) entry which is preliminary data.</text>
</comment>
<dbReference type="SUPFAM" id="SSF53335">
    <property type="entry name" value="S-adenosyl-L-methionine-dependent methyltransferases"/>
    <property type="match status" value="1"/>
</dbReference>
<dbReference type="Pfam" id="PF05050">
    <property type="entry name" value="Methyltransf_21"/>
    <property type="match status" value="1"/>
</dbReference>
<reference evidence="2 3" key="1">
    <citation type="submission" date="2013-08" db="EMBL/GenBank/DDBJ databases">
        <title>The genome sequence of Knoellia sinensis.</title>
        <authorList>
            <person name="Zhu W."/>
            <person name="Wang G."/>
        </authorList>
    </citation>
    <scope>NUCLEOTIDE SEQUENCE [LARGE SCALE GENOMIC DNA]</scope>
    <source>
        <strain evidence="2 3">KCTC 19936</strain>
    </source>
</reference>
<evidence type="ECO:0000313" key="2">
    <source>
        <dbReference type="EMBL" id="KGN35010.1"/>
    </source>
</evidence>
<dbReference type="InterPro" id="IPR052514">
    <property type="entry name" value="SAM-dependent_MTase"/>
</dbReference>
<dbReference type="STRING" id="1385520.N802_01160"/>
<proteinExistence type="predicted"/>
<dbReference type="Gene3D" id="3.40.50.150">
    <property type="entry name" value="Vaccinia Virus protein VP39"/>
    <property type="match status" value="1"/>
</dbReference>
<accession>A0A0A0JCD1</accession>
<dbReference type="InterPro" id="IPR029063">
    <property type="entry name" value="SAM-dependent_MTases_sf"/>
</dbReference>
<dbReference type="RefSeq" id="WP_035910985.1">
    <property type="nucleotide sequence ID" value="NZ_AVPJ01000001.1"/>
</dbReference>
<protein>
    <recommendedName>
        <fullName evidence="1">Methyltransferase FkbM domain-containing protein</fullName>
    </recommendedName>
</protein>
<organism evidence="2 3">
    <name type="scientific">Knoellia sinensis KCTC 19936</name>
    <dbReference type="NCBI Taxonomy" id="1385520"/>
    <lineage>
        <taxon>Bacteria</taxon>
        <taxon>Bacillati</taxon>
        <taxon>Actinomycetota</taxon>
        <taxon>Actinomycetes</taxon>
        <taxon>Micrococcales</taxon>
        <taxon>Intrasporangiaceae</taxon>
        <taxon>Knoellia</taxon>
    </lineage>
</organism>
<dbReference type="InterPro" id="IPR006342">
    <property type="entry name" value="FkbM_mtfrase"/>
</dbReference>
<keyword evidence="3" id="KW-1185">Reference proteome</keyword>
<dbReference type="PANTHER" id="PTHR34203:SF15">
    <property type="entry name" value="SLL1173 PROTEIN"/>
    <property type="match status" value="1"/>
</dbReference>
<dbReference type="eggNOG" id="COG4076">
    <property type="taxonomic scope" value="Bacteria"/>
</dbReference>
<gene>
    <name evidence="2" type="ORF">N802_01160</name>
</gene>
<dbReference type="OrthoDB" id="7542440at2"/>
<dbReference type="NCBIfam" id="TIGR01444">
    <property type="entry name" value="fkbM_fam"/>
    <property type="match status" value="1"/>
</dbReference>
<dbReference type="AlphaFoldDB" id="A0A0A0JCD1"/>
<feature type="domain" description="Methyltransferase FkbM" evidence="1">
    <location>
        <begin position="52"/>
        <end position="211"/>
    </location>
</feature>
<evidence type="ECO:0000259" key="1">
    <source>
        <dbReference type="Pfam" id="PF05050"/>
    </source>
</evidence>
<evidence type="ECO:0000313" key="3">
    <source>
        <dbReference type="Proteomes" id="UP000030002"/>
    </source>
</evidence>
<dbReference type="PANTHER" id="PTHR34203">
    <property type="entry name" value="METHYLTRANSFERASE, FKBM FAMILY PROTEIN"/>
    <property type="match status" value="1"/>
</dbReference>